<organism evidence="1">
    <name type="scientific">Ignisphaera aggregans</name>
    <dbReference type="NCBI Taxonomy" id="334771"/>
    <lineage>
        <taxon>Archaea</taxon>
        <taxon>Thermoproteota</taxon>
        <taxon>Thermoprotei</taxon>
        <taxon>Desulfurococcales</taxon>
        <taxon>Desulfurococcaceae</taxon>
        <taxon>Ignisphaera</taxon>
    </lineage>
</organism>
<evidence type="ECO:0000313" key="2">
    <source>
        <dbReference type="EMBL" id="HHR95801.1"/>
    </source>
</evidence>
<comment type="caution">
    <text evidence="1">The sequence shown here is derived from an EMBL/GenBank/DDBJ whole genome shotgun (WGS) entry which is preliminary data.</text>
</comment>
<dbReference type="EMBL" id="DRUB01000053">
    <property type="protein sequence ID" value="HHR95801.1"/>
    <property type="molecule type" value="Genomic_DNA"/>
</dbReference>
<name>A0A7C5TH53_9CREN</name>
<dbReference type="EMBL" id="DRZI01000112">
    <property type="protein sequence ID" value="HHP81540.1"/>
    <property type="molecule type" value="Genomic_DNA"/>
</dbReference>
<proteinExistence type="predicted"/>
<protein>
    <submittedName>
        <fullName evidence="1">Uncharacterized protein</fullName>
    </submittedName>
</protein>
<sequence length="134" mass="14928">MVLRLRIRICYSGKCIEGLGIANSGFAGREPEVVIPQEFVRELIGGESGVVLVERILADGSRVLLPKLLQPLDIYLVAEDRVEGPVKSFAYITRGKFILLNDALLSRISVVIIDPFEGIWCFKDEIGKKERRGV</sequence>
<dbReference type="AlphaFoldDB" id="A0A7C5TH53"/>
<accession>A0A7C5TH53</accession>
<gene>
    <name evidence="2" type="ORF">ENL47_03025</name>
    <name evidence="1" type="ORF">ENM84_02625</name>
</gene>
<evidence type="ECO:0000313" key="1">
    <source>
        <dbReference type="EMBL" id="HHP81540.1"/>
    </source>
</evidence>
<reference evidence="1" key="1">
    <citation type="journal article" date="2020" name="mSystems">
        <title>Genome- and Community-Level Interaction Insights into Carbon Utilization and Element Cycling Functions of Hydrothermarchaeota in Hydrothermal Sediment.</title>
        <authorList>
            <person name="Zhou Z."/>
            <person name="Liu Y."/>
            <person name="Xu W."/>
            <person name="Pan J."/>
            <person name="Luo Z.H."/>
            <person name="Li M."/>
        </authorList>
    </citation>
    <scope>NUCLEOTIDE SEQUENCE [LARGE SCALE GENOMIC DNA]</scope>
    <source>
        <strain evidence="2">SpSt-1</strain>
        <strain evidence="1">SpSt-1121</strain>
    </source>
</reference>